<name>A0A932VRE6_9BACT</name>
<feature type="transmembrane region" description="Helical" evidence="1">
    <location>
        <begin position="94"/>
        <end position="114"/>
    </location>
</feature>
<keyword evidence="1" id="KW-1133">Transmembrane helix</keyword>
<comment type="caution">
    <text evidence="5">The sequence shown here is derived from an EMBL/GenBank/DDBJ whole genome shotgun (WGS) entry which is preliminary data.</text>
</comment>
<evidence type="ECO:0000256" key="1">
    <source>
        <dbReference type="SAM" id="Phobius"/>
    </source>
</evidence>
<dbReference type="CDD" id="cd03801">
    <property type="entry name" value="GT4_PimA-like"/>
    <property type="match status" value="2"/>
</dbReference>
<dbReference type="Pfam" id="PF13579">
    <property type="entry name" value="Glyco_trans_4_4"/>
    <property type="match status" value="1"/>
</dbReference>
<gene>
    <name evidence="5" type="ORF">HY221_02500</name>
</gene>
<evidence type="ECO:0000313" key="5">
    <source>
        <dbReference type="EMBL" id="MBI3631183.1"/>
    </source>
</evidence>
<evidence type="ECO:0000259" key="4">
    <source>
        <dbReference type="Pfam" id="PF13579"/>
    </source>
</evidence>
<dbReference type="Proteomes" id="UP000753196">
    <property type="component" value="Unassembled WGS sequence"/>
</dbReference>
<dbReference type="Gene3D" id="3.40.50.2000">
    <property type="entry name" value="Glycogen Phosphorylase B"/>
    <property type="match status" value="4"/>
</dbReference>
<reference evidence="5" key="1">
    <citation type="submission" date="2020-07" db="EMBL/GenBank/DDBJ databases">
        <title>Huge and variable diversity of episymbiotic CPR bacteria and DPANN archaea in groundwater ecosystems.</title>
        <authorList>
            <person name="He C.Y."/>
            <person name="Keren R."/>
            <person name="Whittaker M."/>
            <person name="Farag I.F."/>
            <person name="Doudna J."/>
            <person name="Cate J.H.D."/>
            <person name="Banfield J.F."/>
        </authorList>
    </citation>
    <scope>NUCLEOTIDE SEQUENCE</scope>
    <source>
        <strain evidence="5">NC_groundwater_973_Pr1_S-0.2um_54_13</strain>
    </source>
</reference>
<dbReference type="Pfam" id="PF00534">
    <property type="entry name" value="Glycos_transf_1"/>
    <property type="match status" value="1"/>
</dbReference>
<dbReference type="InterPro" id="IPR028098">
    <property type="entry name" value="Glyco_trans_4-like_N"/>
</dbReference>
<feature type="domain" description="Glycosyltransferase subfamily 4-like N-terminal" evidence="3">
    <location>
        <begin position="19"/>
        <end position="185"/>
    </location>
</feature>
<dbReference type="InterPro" id="IPR050194">
    <property type="entry name" value="Glycosyltransferase_grp1"/>
</dbReference>
<protein>
    <submittedName>
        <fullName evidence="5">Glycosyltransferase family 4 protein</fullName>
    </submittedName>
</protein>
<keyword evidence="1" id="KW-0812">Transmembrane</keyword>
<dbReference type="Pfam" id="PF13692">
    <property type="entry name" value="Glyco_trans_1_4"/>
    <property type="match status" value="1"/>
</dbReference>
<dbReference type="GO" id="GO:0016758">
    <property type="term" value="F:hexosyltransferase activity"/>
    <property type="evidence" value="ECO:0007669"/>
    <property type="project" value="TreeGrafter"/>
</dbReference>
<evidence type="ECO:0000259" key="2">
    <source>
        <dbReference type="Pfam" id="PF00534"/>
    </source>
</evidence>
<dbReference type="PANTHER" id="PTHR45947:SF3">
    <property type="entry name" value="SULFOQUINOVOSYL TRANSFERASE SQD2"/>
    <property type="match status" value="1"/>
</dbReference>
<feature type="domain" description="Glycosyltransferase subfamily 4-like N-terminal" evidence="4">
    <location>
        <begin position="396"/>
        <end position="549"/>
    </location>
</feature>
<evidence type="ECO:0000259" key="3">
    <source>
        <dbReference type="Pfam" id="PF13439"/>
    </source>
</evidence>
<dbReference type="PANTHER" id="PTHR45947">
    <property type="entry name" value="SULFOQUINOVOSYL TRANSFERASE SQD2"/>
    <property type="match status" value="1"/>
</dbReference>
<evidence type="ECO:0000313" key="6">
    <source>
        <dbReference type="Proteomes" id="UP000753196"/>
    </source>
</evidence>
<feature type="domain" description="Glycosyl transferase family 1" evidence="2">
    <location>
        <begin position="196"/>
        <end position="356"/>
    </location>
</feature>
<keyword evidence="1" id="KW-0472">Membrane</keyword>
<sequence>MHAFKPAVIVFSTAYHPLVGGAEVAIEEVADRLKERFDFYVVTHRVRRDLPRRERYRGVTIVRCGLGWAWERWFVFPFLACLAGFKIAHTHRRVILWGVMVSYASIGAFFIKILRPDIPFVLTLQEGDSEAHLTYGKLGLTGLWWRMLLKAADEVTAISMYLAGYARRRGFDGTLSVVPNGVDIATFRPPAPRARAPGGEFVIVTTSRLVHKNAVDILIRAVAILKKEALQIRCRIIGGGRERQKLERLAAELGLDRDVTFLGAIAHREIPSHLWDADLFVRPSRSEGMGNSFVEALAAGLPIIGTPVGGITDIIEDGTTGLFSRLDDPHDLAQKILSLMRDPALARALALNGRKMVEERFSWDGIARRYAEIFDGRLSQAPAITIATPLLPPDLGGVGYYARHLAEEFAARGWRVSIVSYAGAGVRKNLDSGIRTTLVSLCYPTLIRHILFFAAMLRRTRGSDVILALDQFSAGFPAMAAARCRGIPYVTRMEGDFLWESYVERRHCDITLSDFWRGVRLLTLKERLIRRGIEEVLHRAARVTFSSQWRMKMLDGAFPFLAEKSVIIRNVWPAVSSGKMREERRENIVLWAGRMIYLKNLDRLIRAFVRLESGYELHLIGAGPERAHIEEFARGMKQGAIHVFGPVGHEELRRRMASAAMVVLPSFSDVGPNLIADAMAARTPFILTRESGYVEHLGACALLVDPLSEDDIAEKLRTLADARTREEYRARMDGCVPERNWKDAAEEWMNLFSEVVLRPNQS</sequence>
<dbReference type="AlphaFoldDB" id="A0A932VRE6"/>
<accession>A0A932VRE6</accession>
<dbReference type="Pfam" id="PF13439">
    <property type="entry name" value="Glyco_transf_4"/>
    <property type="match status" value="1"/>
</dbReference>
<dbReference type="InterPro" id="IPR001296">
    <property type="entry name" value="Glyco_trans_1"/>
</dbReference>
<proteinExistence type="predicted"/>
<dbReference type="SUPFAM" id="SSF53756">
    <property type="entry name" value="UDP-Glycosyltransferase/glycogen phosphorylase"/>
    <property type="match status" value="2"/>
</dbReference>
<organism evidence="5 6">
    <name type="scientific">Candidatus Sungiibacteriota bacterium</name>
    <dbReference type="NCBI Taxonomy" id="2750080"/>
    <lineage>
        <taxon>Bacteria</taxon>
        <taxon>Candidatus Sungiibacteriota</taxon>
    </lineage>
</organism>
<dbReference type="EMBL" id="JACQCR010000059">
    <property type="protein sequence ID" value="MBI3631183.1"/>
    <property type="molecule type" value="Genomic_DNA"/>
</dbReference>